<dbReference type="PIRSF" id="PIRSF039073">
    <property type="entry name" value="BRR2"/>
    <property type="match status" value="1"/>
</dbReference>
<keyword evidence="1" id="KW-0547">Nucleotide-binding</keyword>
<dbReference type="InterPro" id="IPR036388">
    <property type="entry name" value="WH-like_DNA-bd_sf"/>
</dbReference>
<dbReference type="PROSITE" id="PS51192">
    <property type="entry name" value="HELICASE_ATP_BIND_1"/>
    <property type="match status" value="2"/>
</dbReference>
<dbReference type="SUPFAM" id="SSF46785">
    <property type="entry name" value="Winged helix' DNA-binding domain"/>
    <property type="match status" value="2"/>
</dbReference>
<reference evidence="8" key="4">
    <citation type="journal article" date="2022" name="PLoS Pathog.">
        <title>Chromosome-level genome of Schistosoma haematobium underpins genome-wide explorations of molecular variation.</title>
        <authorList>
            <person name="Stroehlein A.J."/>
            <person name="Korhonen P.K."/>
            <person name="Lee V.V."/>
            <person name="Ralph S.A."/>
            <person name="Mentink-Kane M."/>
            <person name="You H."/>
            <person name="McManus D.P."/>
            <person name="Tchuente L.T."/>
            <person name="Stothard J.R."/>
            <person name="Kaur P."/>
            <person name="Dudchenko O."/>
            <person name="Aiden E.L."/>
            <person name="Yang B."/>
            <person name="Yang H."/>
            <person name="Emery A.M."/>
            <person name="Webster B.L."/>
            <person name="Brindley P.J."/>
            <person name="Rollinson D."/>
            <person name="Chang B.C.H."/>
            <person name="Gasser R.B."/>
            <person name="Young N.D."/>
        </authorList>
    </citation>
    <scope>NUCLEOTIDE SEQUENCE</scope>
</reference>
<dbReference type="PANTHER" id="PTHR47961:SF13">
    <property type="entry name" value="ACTIVATING SIGNAL COINTEGRATOR 1 COMPLEX SUBUNIT 3"/>
    <property type="match status" value="1"/>
</dbReference>
<dbReference type="CTD" id="24592012"/>
<dbReference type="SMART" id="SM00487">
    <property type="entry name" value="DEXDc"/>
    <property type="match status" value="2"/>
</dbReference>
<dbReference type="InterPro" id="IPR050474">
    <property type="entry name" value="Hel308_SKI2-like"/>
</dbReference>
<dbReference type="InterPro" id="IPR027417">
    <property type="entry name" value="P-loop_NTPase"/>
</dbReference>
<dbReference type="InterPro" id="IPR035892">
    <property type="entry name" value="C2_domain_sf"/>
</dbReference>
<keyword evidence="4" id="KW-0067">ATP-binding</keyword>
<dbReference type="FunFam" id="1.10.3380.10:FF:000002">
    <property type="entry name" value="Activating signal cointegrator 1 complex subunit 3"/>
    <property type="match status" value="1"/>
</dbReference>
<feature type="compositionally biased region" description="Basic and acidic residues" evidence="5">
    <location>
        <begin position="359"/>
        <end position="371"/>
    </location>
</feature>
<evidence type="ECO:0000259" key="6">
    <source>
        <dbReference type="PROSITE" id="PS51192"/>
    </source>
</evidence>
<feature type="region of interest" description="Disordered" evidence="5">
    <location>
        <begin position="2273"/>
        <end position="2293"/>
    </location>
</feature>
<dbReference type="GO" id="GO:0032991">
    <property type="term" value="C:protein-containing complex"/>
    <property type="evidence" value="ECO:0007669"/>
    <property type="project" value="UniProtKB-ARBA"/>
</dbReference>
<proteinExistence type="predicted"/>
<dbReference type="FunFam" id="3.40.50.300:FF:000198">
    <property type="entry name" value="Activating signal cointegrator 1 complex subunit"/>
    <property type="match status" value="1"/>
</dbReference>
<dbReference type="InterPro" id="IPR001650">
    <property type="entry name" value="Helicase_C-like"/>
</dbReference>
<gene>
    <name evidence="8" type="primary">ASCC3_3</name>
    <name evidence="8" type="ORF">MS3_00009105</name>
</gene>
<dbReference type="SMART" id="SM00490">
    <property type="entry name" value="HELICc"/>
    <property type="match status" value="2"/>
</dbReference>
<evidence type="ECO:0000313" key="9">
    <source>
        <dbReference type="Proteomes" id="UP000471633"/>
    </source>
</evidence>
<sequence length="2293" mass="260097">MVNLGFNNNTLQDLNESSTQSCSSRNFPNFLGERNYADLKCIKGKSLREKFHELLPPNHSAHLKSELDKRIDRFRESCLHLVGKDSVNIKELGTCAMFILLGDMGEQLMELLNRGVSVMDVPRHCSVKILKPKILSKIGGSGADDVDIAWIEVCKCLGGILAFHPFKTTNQDEFSQLFRCCRVVYQSDEFITKSTNTHKHKKIIMRNVTCKKSSVVHNVKEKNVDIKETNGFYDTEISDPLRRLLLTPLIEQDQKRNSNQPGTSSLLFSSSTSTSLQATNLINLTQKLSCKAKQLDITKEQFIQMIFDILASSKSNDEVQEELFELIGLDCVDVIFDLISRRAEWTNVYFTTEGSSEQNDAKQSEQIKNDDVNNSNVFADPLTASNTRQARIEENALKTMERLRKALNNRSSGSQSNDNDLPHVYDASAKLRKNSIMTDTSKLLLPENVKYQQLALCDQVEFPLSAKPPEDILNVKRVKISSLDEIGQMVFHGMKELNLIQSVVYPLAYHTSENLLISAPTGAGKTNVALLTIVQLLRTYMKEDNVLDLKAFKIVYLAPMKALAAEMADTFSKRLSPLGVHVRECTGDMHLSKQELLETQMLVSTPEKWDVISRKGTGDANLVKLVKLLIIDEVHLLHEERGAVIEALVARTLRQVESSQTMIRLVGLSATLPNYIDVARFLCVNLQRGLFYFDSRFRPVPLAMSFIGIRGSNRKVQDLNMSIICYEKVLEQVKQGEQVMVFVHSRGDTFRTARALRTSAQQLNHMMYFRNNDSSTIKICLKKIQKSSDSTIKDLVPDGFACHHAGMLRVDRTLVEKLFADGHIRVLVCTATLAWGVNLPAHAVIIKGTRVYKAEKSDFVNLDILDVLQIFGRAGRPQFDTHGQATLITNQESLAHYLRFITNQGPIESNLLTNLHDHLNAEISLGTVSNIDEAVTWLSYTYLFIRLRQNPLNYGLTTAVLERDPDLVEFLGRVVRTCATDLDCAEMVRYEPATGQLASTDRGRTASLFYIRYETAAMVKDALEPTMMIPQIFAMLSEASEFASMKVREEEGTELIDIKNKVCHLPIQQAGTVDTDVIAKVNALLQGYISRHNPSCHSLSSDMNFVQQNAGRLVRYLFEISLRQGWSQCATITLTLARMFEQRLWNDQSPLWQFVENGKQRLIQRVEELQFSVDRIRETDVNELAYLFHYQGKDGAREIRRLAFYVPKVQLAVESQPITRTILRVKLTIEPDFTWSNPIHGLQQSYWVWIEDPDQGVIFHSEYWTLTKRMFNSKTPQILNFTIPLYEPYPTQYFVRILSDCWLGTDSTCPISLKRLILPSSDPPHTDLLKLQPLPVTALKNANYELLYNFPYFNPIQTQLFHTLYHQNVNVLLGAPTGSGKTVAAELAIFRVFNEYPKQKCVYIAPLKALVRERIDDWNIRIGQKLKKRVVELTGDITPDIKQLLRSDLIVTTPEKWDGISRSWQHRSYVRQVALIIIDEIHLLGEERGPVLEVLVSRANYIANQLGQPIRIIGLSTALANAPDLAAWLHVPFTMTSIAEVASISGTSYGLTGRGLFNFRPSVRPVPLEVHIQGYPGRHYCPRMATMNRPIFQAINSHSPNKPVLIFVSSRRQTRLTALDLVSYVAASDNSKCWLHMKPEEMESICENIQETNLRLTLTFGIGLHHAGLQNKDRSLVEELFTNRKIQILIATSTLAWGVNFPAHLVIVKGTEYYDGKTKTYVDYPITDVLQMMGRAGRPQFDDRGKAVIMVQNSKKTFYKRFLYEPFPVESYLLHVLPDHLNAEIVAGTITTMQEALDYLTWTFFFRRLYSNPCYYGLESCDTKSVNNFLSGLITNACDQLRDSSCLQYDQTDHNQYVLIPTTLGRLASYYYLSHLTMKLFTTTIQSTSSIHDLLRILSSAHEYFLLPVRHNEDEMNKLLANELPLPPIGPMDSPHTKAHLLFQAHFSRIKELPIIDYRTDTQSILDQAIRILQAMLDVSAECGWLRTSLNCIILMQMITQGLWVEEYASSILQLPKITSEHLDYFRCDHNPNISSLPELIDYVAGSPNLLDSMLQGHVESDVINSVKKAVRQLPIVEIRSCLVGPDPSVSLSSSSPTQLSQSVRVFKINTIGQSSNCLDVYAETEYLLRIQLIRSSIDQTSGNKPVMTGSLIKSKSYEGWFLLLGNCEVNKNYGGNLLTLKRVPPQSMTILKKDKMNSLNNTRKHFINILVKFPLPLTLLRNTNGNNNGTTINDIEVKQSYQLTLFLMSDTYLGLDQQIELFFNVMCKPPTQINHDDKNDNDDIDELEYDKG</sequence>
<dbReference type="RefSeq" id="XP_051064847.1">
    <property type="nucleotide sequence ID" value="XM_051217446.1"/>
</dbReference>
<dbReference type="PROSITE" id="PS51194">
    <property type="entry name" value="HELICASE_CTER"/>
    <property type="match status" value="2"/>
</dbReference>
<dbReference type="KEGG" id="shx:MS3_00009105"/>
<dbReference type="Gene3D" id="2.60.40.150">
    <property type="entry name" value="C2 domain"/>
    <property type="match status" value="2"/>
</dbReference>
<dbReference type="Pfam" id="PF02889">
    <property type="entry name" value="Sec63"/>
    <property type="match status" value="2"/>
</dbReference>
<keyword evidence="3" id="KW-0347">Helicase</keyword>
<dbReference type="InterPro" id="IPR057842">
    <property type="entry name" value="WH_MER3"/>
</dbReference>
<dbReference type="GO" id="GO:0003676">
    <property type="term" value="F:nucleic acid binding"/>
    <property type="evidence" value="ECO:0007669"/>
    <property type="project" value="InterPro"/>
</dbReference>
<dbReference type="SMART" id="SM00973">
    <property type="entry name" value="Sec63"/>
    <property type="match status" value="2"/>
</dbReference>
<dbReference type="FunFam" id="1.10.10.10:FF:000024">
    <property type="entry name" value="U5 small nuclear ribonucleoprotein helicase"/>
    <property type="match status" value="1"/>
</dbReference>
<name>A0A922IIH5_SCHHA</name>
<keyword evidence="9" id="KW-1185">Reference proteome</keyword>
<accession>A0A922IIH5</accession>
<feature type="domain" description="Helicase C-terminal" evidence="7">
    <location>
        <begin position="725"/>
        <end position="923"/>
    </location>
</feature>
<evidence type="ECO:0000256" key="3">
    <source>
        <dbReference type="ARBA" id="ARBA00022806"/>
    </source>
</evidence>
<feature type="domain" description="Helicase ATP-binding" evidence="6">
    <location>
        <begin position="1362"/>
        <end position="1537"/>
    </location>
</feature>
<dbReference type="SUPFAM" id="SSF158702">
    <property type="entry name" value="Sec63 N-terminal domain-like"/>
    <property type="match status" value="2"/>
</dbReference>
<dbReference type="FunFam" id="2.60.40.150:FF:000004">
    <property type="entry name" value="RNA helicase, activating signal cointegrator 1"/>
    <property type="match status" value="1"/>
</dbReference>
<dbReference type="PANTHER" id="PTHR47961">
    <property type="entry name" value="DNA POLYMERASE THETA, PUTATIVE (AFU_ORTHOLOGUE AFUA_1G05260)-RELATED"/>
    <property type="match status" value="1"/>
</dbReference>
<dbReference type="InterPro" id="IPR004179">
    <property type="entry name" value="Sec63-dom"/>
</dbReference>
<dbReference type="Pfam" id="PF23445">
    <property type="entry name" value="WHD_SNRNP200"/>
    <property type="match status" value="2"/>
</dbReference>
<dbReference type="InterPro" id="IPR003593">
    <property type="entry name" value="AAA+_ATPase"/>
</dbReference>
<dbReference type="SUPFAM" id="SSF81296">
    <property type="entry name" value="E set domains"/>
    <property type="match status" value="1"/>
</dbReference>
<feature type="region of interest" description="Disordered" evidence="5">
    <location>
        <begin position="354"/>
        <end position="376"/>
    </location>
</feature>
<dbReference type="GO" id="GO:0005524">
    <property type="term" value="F:ATP binding"/>
    <property type="evidence" value="ECO:0007669"/>
    <property type="project" value="UniProtKB-KW"/>
</dbReference>
<evidence type="ECO:0000256" key="2">
    <source>
        <dbReference type="ARBA" id="ARBA00022801"/>
    </source>
</evidence>
<evidence type="ECO:0000313" key="8">
    <source>
        <dbReference type="EMBL" id="KAH9580464.1"/>
    </source>
</evidence>
<dbReference type="CDD" id="cd18795">
    <property type="entry name" value="SF2_C_Ski2"/>
    <property type="match status" value="2"/>
</dbReference>
<dbReference type="Pfam" id="PF00271">
    <property type="entry name" value="Helicase_C"/>
    <property type="match status" value="2"/>
</dbReference>
<dbReference type="FunFam" id="1.10.10.10:FF:000012">
    <property type="entry name" value="U5 small nuclear ribonucleoprotein helicase"/>
    <property type="match status" value="1"/>
</dbReference>
<reference evidence="8" key="2">
    <citation type="journal article" date="2019" name="Gigascience">
        <title>High-quality Schistosoma haematobium genome achieved by single-molecule and long-range sequencing.</title>
        <authorList>
            <person name="Stroehlein A.J."/>
            <person name="Korhonen P.K."/>
            <person name="Chong T.M."/>
            <person name="Lim Y.L."/>
            <person name="Chan K.G."/>
            <person name="Webster B."/>
            <person name="Rollinson D."/>
            <person name="Brindley P.J."/>
            <person name="Gasser R.B."/>
            <person name="Young N.D."/>
        </authorList>
    </citation>
    <scope>NUCLEOTIDE SEQUENCE</scope>
</reference>
<feature type="domain" description="Helicase ATP-binding" evidence="6">
    <location>
        <begin position="506"/>
        <end position="690"/>
    </location>
</feature>
<dbReference type="GO" id="GO:0004386">
    <property type="term" value="F:helicase activity"/>
    <property type="evidence" value="ECO:0007669"/>
    <property type="project" value="UniProtKB-KW"/>
</dbReference>
<dbReference type="EMBL" id="AMPZ03000007">
    <property type="protein sequence ID" value="KAH9580464.1"/>
    <property type="molecule type" value="Genomic_DNA"/>
</dbReference>
<dbReference type="Gene3D" id="1.10.3380.10">
    <property type="entry name" value="Sec63 N-terminal domain-like domain"/>
    <property type="match status" value="2"/>
</dbReference>
<dbReference type="GO" id="GO:0016787">
    <property type="term" value="F:hydrolase activity"/>
    <property type="evidence" value="ECO:0007669"/>
    <property type="project" value="UniProtKB-KW"/>
</dbReference>
<reference evidence="8" key="3">
    <citation type="submission" date="2021-06" db="EMBL/GenBank/DDBJ databases">
        <title>Chromosome-level genome assembly for S. haematobium.</title>
        <authorList>
            <person name="Stroehlein A.J."/>
        </authorList>
    </citation>
    <scope>NUCLEOTIDE SEQUENCE</scope>
</reference>
<evidence type="ECO:0000256" key="5">
    <source>
        <dbReference type="SAM" id="MobiDB-lite"/>
    </source>
</evidence>
<evidence type="ECO:0000256" key="4">
    <source>
        <dbReference type="ARBA" id="ARBA00022840"/>
    </source>
</evidence>
<dbReference type="InterPro" id="IPR036390">
    <property type="entry name" value="WH_DNA-bd_sf"/>
</dbReference>
<evidence type="ECO:0000256" key="1">
    <source>
        <dbReference type="ARBA" id="ARBA00022741"/>
    </source>
</evidence>
<dbReference type="FunFam" id="3.40.50.300:FF:000231">
    <property type="entry name" value="Activating signal cointegrator 1 complex subunit 3"/>
    <property type="match status" value="1"/>
</dbReference>
<feature type="compositionally biased region" description="Acidic residues" evidence="5">
    <location>
        <begin position="2280"/>
        <end position="2293"/>
    </location>
</feature>
<protein>
    <submittedName>
        <fullName evidence="8">Activating signal cointegrator 1 complex subunit</fullName>
    </submittedName>
</protein>
<feature type="domain" description="Helicase C-terminal" evidence="7">
    <location>
        <begin position="1590"/>
        <end position="1797"/>
    </location>
</feature>
<dbReference type="FunFam" id="3.40.50.300:FF:000062">
    <property type="entry name" value="U5 small nuclear ribonucleoprotein helicase"/>
    <property type="match status" value="1"/>
</dbReference>
<dbReference type="Gene3D" id="3.40.50.300">
    <property type="entry name" value="P-loop containing nucleotide triphosphate hydrolases"/>
    <property type="match status" value="4"/>
</dbReference>
<organism evidence="8 9">
    <name type="scientific">Schistosoma haematobium</name>
    <name type="common">Blood fluke</name>
    <dbReference type="NCBI Taxonomy" id="6185"/>
    <lineage>
        <taxon>Eukaryota</taxon>
        <taxon>Metazoa</taxon>
        <taxon>Spiralia</taxon>
        <taxon>Lophotrochozoa</taxon>
        <taxon>Platyhelminthes</taxon>
        <taxon>Trematoda</taxon>
        <taxon>Digenea</taxon>
        <taxon>Strigeidida</taxon>
        <taxon>Schistosomatoidea</taxon>
        <taxon>Schistosomatidae</taxon>
        <taxon>Schistosoma</taxon>
    </lineage>
</organism>
<dbReference type="Gene3D" id="1.10.10.10">
    <property type="entry name" value="Winged helix-like DNA-binding domain superfamily/Winged helix DNA-binding domain"/>
    <property type="match status" value="2"/>
</dbReference>
<dbReference type="FunFam" id="3.40.50.300:FF:000102">
    <property type="entry name" value="RNA helicase, activating signal cointegrator 1"/>
    <property type="match status" value="1"/>
</dbReference>
<dbReference type="Pfam" id="PF00270">
    <property type="entry name" value="DEAD"/>
    <property type="match status" value="2"/>
</dbReference>
<comment type="caution">
    <text evidence="8">The sequence shown here is derived from an EMBL/GenBank/DDBJ whole genome shotgun (WGS) entry which is preliminary data.</text>
</comment>
<keyword evidence="2" id="KW-0378">Hydrolase</keyword>
<dbReference type="SMART" id="SM00382">
    <property type="entry name" value="AAA"/>
    <property type="match status" value="2"/>
</dbReference>
<dbReference type="SUPFAM" id="SSF52540">
    <property type="entry name" value="P-loop containing nucleoside triphosphate hydrolases"/>
    <property type="match status" value="4"/>
</dbReference>
<dbReference type="InterPro" id="IPR014756">
    <property type="entry name" value="Ig_E-set"/>
</dbReference>
<evidence type="ECO:0000259" key="7">
    <source>
        <dbReference type="PROSITE" id="PS51194"/>
    </source>
</evidence>
<dbReference type="InterPro" id="IPR014001">
    <property type="entry name" value="Helicase_ATP-bd"/>
</dbReference>
<dbReference type="InterPro" id="IPR011545">
    <property type="entry name" value="DEAD/DEAH_box_helicase_dom"/>
</dbReference>
<reference evidence="8" key="1">
    <citation type="journal article" date="2012" name="Nat. Genet.">
        <title>Whole-genome sequence of Schistosoma haematobium.</title>
        <authorList>
            <person name="Young N.D."/>
            <person name="Jex A.R."/>
            <person name="Li B."/>
            <person name="Liu S."/>
            <person name="Yang L."/>
            <person name="Xiong Z."/>
            <person name="Li Y."/>
            <person name="Cantacessi C."/>
            <person name="Hall R.S."/>
            <person name="Xu X."/>
            <person name="Chen F."/>
            <person name="Wu X."/>
            <person name="Zerlotini A."/>
            <person name="Oliveira G."/>
            <person name="Hofmann A."/>
            <person name="Zhang G."/>
            <person name="Fang X."/>
            <person name="Kang Y."/>
            <person name="Campbell B.E."/>
            <person name="Loukas A."/>
            <person name="Ranganathan S."/>
            <person name="Rollinson D."/>
            <person name="Rinaldi G."/>
            <person name="Brindley P.J."/>
            <person name="Yang H."/>
            <person name="Wang J."/>
            <person name="Wang J."/>
            <person name="Gasser R.B."/>
        </authorList>
    </citation>
    <scope>NUCLEOTIDE SEQUENCE</scope>
</reference>
<dbReference type="GeneID" id="24592012"/>
<dbReference type="Proteomes" id="UP000471633">
    <property type="component" value="Unassembled WGS sequence"/>
</dbReference>